<dbReference type="CDD" id="cd02418">
    <property type="entry name" value="Peptidase_C39B"/>
    <property type="match status" value="1"/>
</dbReference>
<dbReference type="Gene3D" id="3.90.70.10">
    <property type="entry name" value="Cysteine proteinases"/>
    <property type="match status" value="1"/>
</dbReference>
<dbReference type="InterPro" id="IPR005074">
    <property type="entry name" value="Peptidase_C39"/>
</dbReference>
<name>A0A371AXZ2_9FIRM</name>
<sequence length="158" mass="17976">MKYTFVKQHDATDCGAACLAMICLYYKKETTITKLRDMMVTDLKGTNLIGLSKCCDELGFTSQAVRVDREGFLSKYTLPAIANVITKEGLSHFVVIFKITDKHVIIGDPAKDLMRMGIDEFYIDFTGTLFVLSPNQKFSEDKIKSEKTFDYISNKLWE</sequence>
<evidence type="ECO:0000259" key="1">
    <source>
        <dbReference type="PROSITE" id="PS50990"/>
    </source>
</evidence>
<dbReference type="GO" id="GO:0006508">
    <property type="term" value="P:proteolysis"/>
    <property type="evidence" value="ECO:0007669"/>
    <property type="project" value="InterPro"/>
</dbReference>
<gene>
    <name evidence="2" type="ORF">DWV06_02775</name>
</gene>
<proteinExistence type="predicted"/>
<dbReference type="GO" id="GO:0005524">
    <property type="term" value="F:ATP binding"/>
    <property type="evidence" value="ECO:0007669"/>
    <property type="project" value="InterPro"/>
</dbReference>
<evidence type="ECO:0000313" key="2">
    <source>
        <dbReference type="EMBL" id="RDU24419.1"/>
    </source>
</evidence>
<reference evidence="2 3" key="1">
    <citation type="submission" date="2018-07" db="EMBL/GenBank/DDBJ databases">
        <title>Anaerosacharophilus polymeroproducens gen. nov. sp. nov., an anaerobic bacterium isolated from salt field.</title>
        <authorList>
            <person name="Kim W."/>
            <person name="Yang S.-H."/>
            <person name="Oh J."/>
            <person name="Lee J.-H."/>
            <person name="Kwon K.K."/>
        </authorList>
    </citation>
    <scope>NUCLEOTIDE SEQUENCE [LARGE SCALE GENOMIC DNA]</scope>
    <source>
        <strain evidence="2 3">MCWD5</strain>
    </source>
</reference>
<dbReference type="GO" id="GO:0008233">
    <property type="term" value="F:peptidase activity"/>
    <property type="evidence" value="ECO:0007669"/>
    <property type="project" value="InterPro"/>
</dbReference>
<dbReference type="PROSITE" id="PS50990">
    <property type="entry name" value="PEPTIDASE_C39"/>
    <property type="match status" value="1"/>
</dbReference>
<dbReference type="Pfam" id="PF03412">
    <property type="entry name" value="Peptidase_C39"/>
    <property type="match status" value="1"/>
</dbReference>
<dbReference type="RefSeq" id="WP_115480652.1">
    <property type="nucleotide sequence ID" value="NZ_QRCT01000012.1"/>
</dbReference>
<dbReference type="EMBL" id="QRCT01000012">
    <property type="protein sequence ID" value="RDU24419.1"/>
    <property type="molecule type" value="Genomic_DNA"/>
</dbReference>
<accession>A0A371AXZ2</accession>
<dbReference type="GO" id="GO:0016020">
    <property type="term" value="C:membrane"/>
    <property type="evidence" value="ECO:0007669"/>
    <property type="project" value="InterPro"/>
</dbReference>
<keyword evidence="3" id="KW-1185">Reference proteome</keyword>
<dbReference type="AlphaFoldDB" id="A0A371AXZ2"/>
<protein>
    <recommendedName>
        <fullName evidence="1">Peptidase C39 domain-containing protein</fullName>
    </recommendedName>
</protein>
<dbReference type="Proteomes" id="UP000255036">
    <property type="component" value="Unassembled WGS sequence"/>
</dbReference>
<organism evidence="2 3">
    <name type="scientific">Anaerosacchariphilus polymeriproducens</name>
    <dbReference type="NCBI Taxonomy" id="1812858"/>
    <lineage>
        <taxon>Bacteria</taxon>
        <taxon>Bacillati</taxon>
        <taxon>Bacillota</taxon>
        <taxon>Clostridia</taxon>
        <taxon>Lachnospirales</taxon>
        <taxon>Lachnospiraceae</taxon>
        <taxon>Anaerosacchariphilus</taxon>
    </lineage>
</organism>
<comment type="caution">
    <text evidence="2">The sequence shown here is derived from an EMBL/GenBank/DDBJ whole genome shotgun (WGS) entry which is preliminary data.</text>
</comment>
<feature type="domain" description="Peptidase C39" evidence="1">
    <location>
        <begin position="8"/>
        <end position="132"/>
    </location>
</feature>
<dbReference type="OrthoDB" id="9762778at2"/>
<evidence type="ECO:0000313" key="3">
    <source>
        <dbReference type="Proteomes" id="UP000255036"/>
    </source>
</evidence>